<accession>A0A3L6E5M3</accession>
<protein>
    <submittedName>
        <fullName evidence="1">Uncharacterized protein</fullName>
    </submittedName>
</protein>
<gene>
    <name evidence="1" type="ORF">Zm00014a_017682</name>
</gene>
<dbReference type="Proteomes" id="UP000251960">
    <property type="component" value="Chromosome 6"/>
</dbReference>
<sequence>MGEVTDLTDPPWRNYTRVGGRVLLMRKRNSHARDTDARVEPADRAAPVVGDVGMSWGLGRRNVILN</sequence>
<dbReference type="AlphaFoldDB" id="A0A3L6E5M3"/>
<name>A0A3L6E5M3_MAIZE</name>
<comment type="caution">
    <text evidence="1">The sequence shown here is derived from an EMBL/GenBank/DDBJ whole genome shotgun (WGS) entry which is preliminary data.</text>
</comment>
<evidence type="ECO:0000313" key="2">
    <source>
        <dbReference type="Proteomes" id="UP000251960"/>
    </source>
</evidence>
<evidence type="ECO:0000313" key="1">
    <source>
        <dbReference type="EMBL" id="PWZ16232.1"/>
    </source>
</evidence>
<organism evidence="1 2">
    <name type="scientific">Zea mays</name>
    <name type="common">Maize</name>
    <dbReference type="NCBI Taxonomy" id="4577"/>
    <lineage>
        <taxon>Eukaryota</taxon>
        <taxon>Viridiplantae</taxon>
        <taxon>Streptophyta</taxon>
        <taxon>Embryophyta</taxon>
        <taxon>Tracheophyta</taxon>
        <taxon>Spermatophyta</taxon>
        <taxon>Magnoliopsida</taxon>
        <taxon>Liliopsida</taxon>
        <taxon>Poales</taxon>
        <taxon>Poaceae</taxon>
        <taxon>PACMAD clade</taxon>
        <taxon>Panicoideae</taxon>
        <taxon>Andropogonodae</taxon>
        <taxon>Andropogoneae</taxon>
        <taxon>Tripsacinae</taxon>
        <taxon>Zea</taxon>
    </lineage>
</organism>
<reference evidence="1 2" key="1">
    <citation type="journal article" date="2018" name="Nat. Genet.">
        <title>Extensive intraspecific gene order and gene structural variations between Mo17 and other maize genomes.</title>
        <authorList>
            <person name="Sun S."/>
            <person name="Zhou Y."/>
            <person name="Chen J."/>
            <person name="Shi J."/>
            <person name="Zhao H."/>
            <person name="Zhao H."/>
            <person name="Song W."/>
            <person name="Zhang M."/>
            <person name="Cui Y."/>
            <person name="Dong X."/>
            <person name="Liu H."/>
            <person name="Ma X."/>
            <person name="Jiao Y."/>
            <person name="Wang B."/>
            <person name="Wei X."/>
            <person name="Stein J.C."/>
            <person name="Glaubitz J.C."/>
            <person name="Lu F."/>
            <person name="Yu G."/>
            <person name="Liang C."/>
            <person name="Fengler K."/>
            <person name="Li B."/>
            <person name="Rafalski A."/>
            <person name="Schnable P.S."/>
            <person name="Ware D.H."/>
            <person name="Buckler E.S."/>
            <person name="Lai J."/>
        </authorList>
    </citation>
    <scope>NUCLEOTIDE SEQUENCE [LARGE SCALE GENOMIC DNA]</scope>
    <source>
        <strain evidence="2">cv. Missouri 17</strain>
        <tissue evidence="1">Seedling</tissue>
    </source>
</reference>
<dbReference type="EMBL" id="NCVQ01000007">
    <property type="protein sequence ID" value="PWZ16232.1"/>
    <property type="molecule type" value="Genomic_DNA"/>
</dbReference>
<proteinExistence type="predicted"/>